<dbReference type="PANTHER" id="PTHR23028:SF53">
    <property type="entry name" value="ACYL_TRANSF_3 DOMAIN-CONTAINING PROTEIN"/>
    <property type="match status" value="1"/>
</dbReference>
<reference evidence="4 5" key="1">
    <citation type="submission" date="2018-07" db="EMBL/GenBank/DDBJ databases">
        <title>Halioglobus sp. genome submission.</title>
        <authorList>
            <person name="Ye M.-Q."/>
            <person name="Du Z.-J."/>
        </authorList>
    </citation>
    <scope>NUCLEOTIDE SEQUENCE [LARGE SCALE GENOMIC DNA]</scope>
    <source>
        <strain evidence="4 5">U0301</strain>
    </source>
</reference>
<feature type="transmembrane region" description="Helical" evidence="1">
    <location>
        <begin position="80"/>
        <end position="100"/>
    </location>
</feature>
<dbReference type="Proteomes" id="UP000265509">
    <property type="component" value="Unassembled WGS sequence"/>
</dbReference>
<dbReference type="GO" id="GO:0016020">
    <property type="term" value="C:membrane"/>
    <property type="evidence" value="ECO:0007669"/>
    <property type="project" value="TreeGrafter"/>
</dbReference>
<feature type="transmembrane region" description="Helical" evidence="1">
    <location>
        <begin position="181"/>
        <end position="202"/>
    </location>
</feature>
<organism evidence="4 5">
    <name type="scientific">Seongchinamella sediminis</name>
    <dbReference type="NCBI Taxonomy" id="2283635"/>
    <lineage>
        <taxon>Bacteria</taxon>
        <taxon>Pseudomonadati</taxon>
        <taxon>Pseudomonadota</taxon>
        <taxon>Gammaproteobacteria</taxon>
        <taxon>Cellvibrionales</taxon>
        <taxon>Halieaceae</taxon>
        <taxon>Seongchinamella</taxon>
    </lineage>
</organism>
<dbReference type="PANTHER" id="PTHR23028">
    <property type="entry name" value="ACETYLTRANSFERASE"/>
    <property type="match status" value="1"/>
</dbReference>
<evidence type="ECO:0000313" key="5">
    <source>
        <dbReference type="Proteomes" id="UP000265509"/>
    </source>
</evidence>
<evidence type="ECO:0000259" key="2">
    <source>
        <dbReference type="Pfam" id="PF01757"/>
    </source>
</evidence>
<dbReference type="AlphaFoldDB" id="A0A3L7E1M7"/>
<keyword evidence="1" id="KW-0472">Membrane</keyword>
<name>A0A3L7E1M7_9GAMM</name>
<dbReference type="Pfam" id="PF01757">
    <property type="entry name" value="Acyl_transf_3"/>
    <property type="match status" value="1"/>
</dbReference>
<keyword evidence="4" id="KW-0808">Transferase</keyword>
<dbReference type="OrthoDB" id="9767863at2"/>
<feature type="transmembrane region" description="Helical" evidence="1">
    <location>
        <begin position="39"/>
        <end position="59"/>
    </location>
</feature>
<feature type="domain" description="SGNH" evidence="3">
    <location>
        <begin position="429"/>
        <end position="656"/>
    </location>
</feature>
<feature type="transmembrane region" description="Helical" evidence="1">
    <location>
        <begin position="337"/>
        <end position="355"/>
    </location>
</feature>
<keyword evidence="1" id="KW-0812">Transmembrane</keyword>
<dbReference type="GO" id="GO:0009103">
    <property type="term" value="P:lipopolysaccharide biosynthetic process"/>
    <property type="evidence" value="ECO:0007669"/>
    <property type="project" value="TreeGrafter"/>
</dbReference>
<dbReference type="GO" id="GO:0016747">
    <property type="term" value="F:acyltransferase activity, transferring groups other than amino-acyl groups"/>
    <property type="evidence" value="ECO:0007669"/>
    <property type="project" value="InterPro"/>
</dbReference>
<dbReference type="InterPro" id="IPR002656">
    <property type="entry name" value="Acyl_transf_3_dom"/>
</dbReference>
<evidence type="ECO:0000256" key="1">
    <source>
        <dbReference type="SAM" id="Phobius"/>
    </source>
</evidence>
<evidence type="ECO:0000313" key="4">
    <source>
        <dbReference type="EMBL" id="RLQ23748.1"/>
    </source>
</evidence>
<dbReference type="InterPro" id="IPR043968">
    <property type="entry name" value="SGNH"/>
</dbReference>
<sequence length="664" mass="73953">MDVVRSTDSFFLRDIQGLRAIAVILVILAHAGIPGMQGGFIGVDVFFVLSGYLITGILYREYHSTGTIRLHNFYSRRLKRLLPAMLTMILLTSVAASILLSSQESSTSSRSALFALTWTSNLFFAFRDIDYFNELETSDLFLHTWSLGLEEQFYLLWPLLLLAIFRLSIKPDAADKYRARPTVLVYLLSIAAISMATSIWWTEIKPMWAYYLMPARIWQFALGALVFFFTAAIPGGYSFQKTIGIDTFLRWAGLATLLVAATLIDPARNSYPGFWAILPTLGTALILASINTNRHSSVLGNSLVVWIGDRSYSWYLWHWPIFTIAGLLNIFQDTAASFILILISLIAASISYVVIERPFWHGRFSFFKPRTVFTGSLTAVLLGTLTINLVQTEGDLVNESTIAADIQQAKKDMPIIYGYGCDTWYSSEKAVPCEFRADNYGKTIVLLGDSVLAQWFTLFAEIYSPPEWRILVYTKSACPIVDEDFFYERIGSTYSVCTNWRNSVIEAIGNIEPDVLILGSGNTEKFNRVQWIEGTKRILDKVTIAAQNTYILVGTPALPFNGPGCLMRALESESATPATVQRLAQHCGSSKPLEHVARIHGYLATAASNFTSAHLLAFTELVCPGGICSAISPQGTVTFRDSQHLTDTFVRELVPLASKVLTKN</sequence>
<feature type="transmembrane region" description="Helical" evidence="1">
    <location>
        <begin position="217"/>
        <end position="236"/>
    </location>
</feature>
<dbReference type="InterPro" id="IPR050879">
    <property type="entry name" value="Acyltransferase_3"/>
</dbReference>
<dbReference type="EMBL" id="QRAN01000001">
    <property type="protein sequence ID" value="RLQ23748.1"/>
    <property type="molecule type" value="Genomic_DNA"/>
</dbReference>
<keyword evidence="1" id="KW-1133">Transmembrane helix</keyword>
<feature type="transmembrane region" description="Helical" evidence="1">
    <location>
        <begin position="152"/>
        <end position="169"/>
    </location>
</feature>
<feature type="transmembrane region" description="Helical" evidence="1">
    <location>
        <begin position="15"/>
        <end position="33"/>
    </location>
</feature>
<gene>
    <name evidence="4" type="ORF">DWB85_00925</name>
</gene>
<keyword evidence="4" id="KW-0012">Acyltransferase</keyword>
<feature type="transmembrane region" description="Helical" evidence="1">
    <location>
        <begin position="273"/>
        <end position="291"/>
    </location>
</feature>
<feature type="transmembrane region" description="Helical" evidence="1">
    <location>
        <begin position="312"/>
        <end position="331"/>
    </location>
</feature>
<evidence type="ECO:0000259" key="3">
    <source>
        <dbReference type="Pfam" id="PF19040"/>
    </source>
</evidence>
<comment type="caution">
    <text evidence="4">The sequence shown here is derived from an EMBL/GenBank/DDBJ whole genome shotgun (WGS) entry which is preliminary data.</text>
</comment>
<keyword evidence="5" id="KW-1185">Reference proteome</keyword>
<proteinExistence type="predicted"/>
<accession>A0A3L7E1M7</accession>
<protein>
    <submittedName>
        <fullName evidence="4">Acyltransferase</fullName>
    </submittedName>
</protein>
<dbReference type="Pfam" id="PF19040">
    <property type="entry name" value="SGNH"/>
    <property type="match status" value="1"/>
</dbReference>
<feature type="domain" description="Acyltransferase 3" evidence="2">
    <location>
        <begin position="14"/>
        <end position="350"/>
    </location>
</feature>